<feature type="transmembrane region" description="Helical" evidence="6">
    <location>
        <begin position="144"/>
        <end position="166"/>
    </location>
</feature>
<comment type="subcellular location">
    <subcellularLocation>
        <location evidence="1">Cell membrane</location>
        <topology evidence="1">Multi-pass membrane protein</topology>
    </subcellularLocation>
</comment>
<feature type="transmembrane region" description="Helical" evidence="6">
    <location>
        <begin position="49"/>
        <end position="66"/>
    </location>
</feature>
<comment type="caution">
    <text evidence="7">The sequence shown here is derived from an EMBL/GenBank/DDBJ whole genome shotgun (WGS) entry which is preliminary data.</text>
</comment>
<evidence type="ECO:0000313" key="7">
    <source>
        <dbReference type="EMBL" id="MQY27244.1"/>
    </source>
</evidence>
<dbReference type="AlphaFoldDB" id="A0A7K0DQZ8"/>
<dbReference type="EMBL" id="WEGI01000005">
    <property type="protein sequence ID" value="MQY27244.1"/>
    <property type="molecule type" value="Genomic_DNA"/>
</dbReference>
<name>A0A7K0DQZ8_9NOCA</name>
<evidence type="ECO:0000256" key="4">
    <source>
        <dbReference type="ARBA" id="ARBA00022989"/>
    </source>
</evidence>
<feature type="transmembrane region" description="Helical" evidence="6">
    <location>
        <begin position="326"/>
        <end position="347"/>
    </location>
</feature>
<evidence type="ECO:0000313" key="8">
    <source>
        <dbReference type="Proteomes" id="UP000431401"/>
    </source>
</evidence>
<evidence type="ECO:0008006" key="9">
    <source>
        <dbReference type="Google" id="ProtNLM"/>
    </source>
</evidence>
<evidence type="ECO:0000256" key="2">
    <source>
        <dbReference type="ARBA" id="ARBA00022475"/>
    </source>
</evidence>
<keyword evidence="4 6" id="KW-1133">Transmembrane helix</keyword>
<feature type="transmembrane region" description="Helical" evidence="6">
    <location>
        <begin position="113"/>
        <end position="132"/>
    </location>
</feature>
<feature type="transmembrane region" description="Helical" evidence="6">
    <location>
        <begin position="291"/>
        <end position="314"/>
    </location>
</feature>
<dbReference type="GO" id="GO:0005886">
    <property type="term" value="C:plasma membrane"/>
    <property type="evidence" value="ECO:0007669"/>
    <property type="project" value="UniProtKB-SubCell"/>
</dbReference>
<gene>
    <name evidence="7" type="ORF">NRB56_28270</name>
</gene>
<proteinExistence type="predicted"/>
<feature type="transmembrane region" description="Helical" evidence="6">
    <location>
        <begin position="354"/>
        <end position="373"/>
    </location>
</feature>
<organism evidence="7 8">
    <name type="scientific">Nocardia aurantia</name>
    <dbReference type="NCBI Taxonomy" id="2585199"/>
    <lineage>
        <taxon>Bacteria</taxon>
        <taxon>Bacillati</taxon>
        <taxon>Actinomycetota</taxon>
        <taxon>Actinomycetes</taxon>
        <taxon>Mycobacteriales</taxon>
        <taxon>Nocardiaceae</taxon>
        <taxon>Nocardia</taxon>
    </lineage>
</organism>
<dbReference type="PANTHER" id="PTHR30250:SF11">
    <property type="entry name" value="O-ANTIGEN TRANSPORTER-RELATED"/>
    <property type="match status" value="1"/>
</dbReference>
<dbReference type="Proteomes" id="UP000431401">
    <property type="component" value="Unassembled WGS sequence"/>
</dbReference>
<keyword evidence="8" id="KW-1185">Reference proteome</keyword>
<evidence type="ECO:0000256" key="5">
    <source>
        <dbReference type="ARBA" id="ARBA00023136"/>
    </source>
</evidence>
<dbReference type="OrthoDB" id="5140599at2"/>
<dbReference type="PANTHER" id="PTHR30250">
    <property type="entry name" value="PST FAMILY PREDICTED COLANIC ACID TRANSPORTER"/>
    <property type="match status" value="1"/>
</dbReference>
<evidence type="ECO:0000256" key="1">
    <source>
        <dbReference type="ARBA" id="ARBA00004651"/>
    </source>
</evidence>
<keyword evidence="2" id="KW-1003">Cell membrane</keyword>
<protein>
    <recommendedName>
        <fullName evidence="9">Polysaccharide biosynthesis protein</fullName>
    </recommendedName>
</protein>
<feature type="transmembrane region" description="Helical" evidence="6">
    <location>
        <begin position="12"/>
        <end position="37"/>
    </location>
</feature>
<keyword evidence="3 6" id="KW-0812">Transmembrane</keyword>
<feature type="transmembrane region" description="Helical" evidence="6">
    <location>
        <begin position="379"/>
        <end position="400"/>
    </location>
</feature>
<sequence length="410" mass="41146">MGGVSVTRRLPVIADMTLVTAGAMTANAAGYLLQLLAGRWLGVTGYGEFASLLAVQLMCAVPALALQNVVARELVRGASAATLWRLVWRCAALAALAATALVPVVIWLLQVGVAAAAGALGAAPLLVLISGGQGMMQGGDRFRALAFVLAVTGIARVVPAVFALAAGAGAAAALWATAAGYGVAAIGACAAAQPARPLAQLWESFRTAPAPTEFGVGTVLRAAQVQAALMALSSADLIVARVVLDNSDAGRYALGSIAAKIAFWLPQAIGVVLYPRMAQPHSSARAIRDALGVLSAVGAVAVVGAAALAPLAPLLAGHDYAPIVDLLWLFALDGALLALLQGALLSAIAVDRTALATATWVGLIVEVTAQLILARSPSALIGIATGVAAAVTAVIVVTVLRSARHPELSA</sequence>
<evidence type="ECO:0000256" key="3">
    <source>
        <dbReference type="ARBA" id="ARBA00022692"/>
    </source>
</evidence>
<feature type="transmembrane region" description="Helical" evidence="6">
    <location>
        <begin position="172"/>
        <end position="192"/>
    </location>
</feature>
<evidence type="ECO:0000256" key="6">
    <source>
        <dbReference type="SAM" id="Phobius"/>
    </source>
</evidence>
<feature type="transmembrane region" description="Helical" evidence="6">
    <location>
        <begin position="86"/>
        <end position="107"/>
    </location>
</feature>
<keyword evidence="5 6" id="KW-0472">Membrane</keyword>
<dbReference type="InterPro" id="IPR050833">
    <property type="entry name" value="Poly_Biosynth_Transport"/>
</dbReference>
<reference evidence="7 8" key="1">
    <citation type="submission" date="2019-10" db="EMBL/GenBank/DDBJ databases">
        <title>Nocardia macrotermitis sp. nov. and Nocardia aurantia sp. nov., isolated from the gut of fungus growing-termite Macrotermes natalensis.</title>
        <authorList>
            <person name="Benndorf R."/>
            <person name="Schwitalla J."/>
            <person name="Martin K."/>
            <person name="De Beer W."/>
            <person name="Kaster A.-K."/>
            <person name="Vollmers J."/>
            <person name="Poulsen M."/>
            <person name="Beemelmanns C."/>
        </authorList>
    </citation>
    <scope>NUCLEOTIDE SEQUENCE [LARGE SCALE GENOMIC DNA]</scope>
    <source>
        <strain evidence="7 8">RB56</strain>
    </source>
</reference>
<accession>A0A7K0DQZ8</accession>